<dbReference type="InterPro" id="IPR001091">
    <property type="entry name" value="RM_Methyltransferase"/>
</dbReference>
<reference evidence="7" key="1">
    <citation type="submission" date="2017-08" db="EMBL/GenBank/DDBJ databases">
        <title>A dynamic microbial community with high functional redundancy inhabits the cold, oxic subseafloor aquifer.</title>
        <authorList>
            <person name="Tully B.J."/>
            <person name="Wheat C.G."/>
            <person name="Glazer B.T."/>
            <person name="Huber J.A."/>
        </authorList>
    </citation>
    <scope>NUCLEOTIDE SEQUENCE [LARGE SCALE GENOMIC DNA]</scope>
</reference>
<dbReference type="EMBL" id="NVVJ01000101">
    <property type="protein sequence ID" value="PCJ18314.1"/>
    <property type="molecule type" value="Genomic_DNA"/>
</dbReference>
<name>A0A2A5AG95_9GAMM</name>
<dbReference type="Proteomes" id="UP000218327">
    <property type="component" value="Unassembled WGS sequence"/>
</dbReference>
<organism evidence="6 7">
    <name type="scientific">SAR86 cluster bacterium</name>
    <dbReference type="NCBI Taxonomy" id="2030880"/>
    <lineage>
        <taxon>Bacteria</taxon>
        <taxon>Pseudomonadati</taxon>
        <taxon>Pseudomonadota</taxon>
        <taxon>Gammaproteobacteria</taxon>
        <taxon>SAR86 cluster</taxon>
    </lineage>
</organism>
<dbReference type="AlphaFoldDB" id="A0A2A5AG95"/>
<evidence type="ECO:0000259" key="5">
    <source>
        <dbReference type="Pfam" id="PF01555"/>
    </source>
</evidence>
<dbReference type="GO" id="GO:0003677">
    <property type="term" value="F:DNA binding"/>
    <property type="evidence" value="ECO:0007669"/>
    <property type="project" value="InterPro"/>
</dbReference>
<accession>A0A2A5AG95</accession>
<keyword evidence="3" id="KW-0808">Transferase</keyword>
<dbReference type="InterPro" id="IPR029063">
    <property type="entry name" value="SAM-dependent_MTases_sf"/>
</dbReference>
<dbReference type="Gene3D" id="3.40.50.150">
    <property type="entry name" value="Vaccinia Virus protein VP39"/>
    <property type="match status" value="2"/>
</dbReference>
<evidence type="ECO:0000256" key="4">
    <source>
        <dbReference type="RuleBase" id="RU362026"/>
    </source>
</evidence>
<protein>
    <recommendedName>
        <fullName evidence="4">Methyltransferase</fullName>
        <ecNumber evidence="4">2.1.1.-</ecNumber>
    </recommendedName>
</protein>
<dbReference type="SUPFAM" id="SSF53335">
    <property type="entry name" value="S-adenosyl-L-methionine-dependent methyltransferases"/>
    <property type="match status" value="1"/>
</dbReference>
<evidence type="ECO:0000313" key="6">
    <source>
        <dbReference type="EMBL" id="PCJ18314.1"/>
    </source>
</evidence>
<dbReference type="PRINTS" id="PR00508">
    <property type="entry name" value="S21N4MTFRASE"/>
</dbReference>
<sequence length="229" mass="25955">MSKTIKDMWVSSCGKYTLILGDWNECVSEIDISNADLILTDPPYGIKHKCNYDNRGRSRMAKSKDYPDVFGDNEPYDPRRLLALGLPSIIWGANHFASRLPDSGGWLVWDKLRPDDLDQATCELAWTNCVKGVRRYAHLWNGFMRESERKQNYHPTQKPVALMSWCLQTRWTKGFKLVLDPYAGSGPVGVACAKSGIGYIGIEREESYFNIAKSRIQKELAANLFVGNP</sequence>
<evidence type="ECO:0000256" key="3">
    <source>
        <dbReference type="ARBA" id="ARBA00022679"/>
    </source>
</evidence>
<evidence type="ECO:0000313" key="7">
    <source>
        <dbReference type="Proteomes" id="UP000218327"/>
    </source>
</evidence>
<keyword evidence="2" id="KW-0489">Methyltransferase</keyword>
<dbReference type="InterPro" id="IPR002052">
    <property type="entry name" value="DNA_methylase_N6_adenine_CS"/>
</dbReference>
<dbReference type="EC" id="2.1.1.-" evidence="4"/>
<comment type="caution">
    <text evidence="6">The sequence shown here is derived from an EMBL/GenBank/DDBJ whole genome shotgun (WGS) entry which is preliminary data.</text>
</comment>
<gene>
    <name evidence="6" type="ORF">COA96_16985</name>
</gene>
<proteinExistence type="inferred from homology"/>
<comment type="similarity">
    <text evidence="1 4">Belongs to the N(4)/N(6)-methyltransferase family.</text>
</comment>
<dbReference type="Pfam" id="PF01555">
    <property type="entry name" value="N6_N4_Mtase"/>
    <property type="match status" value="1"/>
</dbReference>
<feature type="domain" description="DNA methylase N-4/N-6" evidence="5">
    <location>
        <begin position="133"/>
        <end position="213"/>
    </location>
</feature>
<dbReference type="GO" id="GO:0032259">
    <property type="term" value="P:methylation"/>
    <property type="evidence" value="ECO:0007669"/>
    <property type="project" value="UniProtKB-KW"/>
</dbReference>
<evidence type="ECO:0000256" key="2">
    <source>
        <dbReference type="ARBA" id="ARBA00022603"/>
    </source>
</evidence>
<dbReference type="GO" id="GO:0008170">
    <property type="term" value="F:N-methyltransferase activity"/>
    <property type="evidence" value="ECO:0007669"/>
    <property type="project" value="InterPro"/>
</dbReference>
<evidence type="ECO:0000256" key="1">
    <source>
        <dbReference type="ARBA" id="ARBA00006594"/>
    </source>
</evidence>
<dbReference type="InterPro" id="IPR002941">
    <property type="entry name" value="DNA_methylase_N4/N6"/>
</dbReference>
<dbReference type="PROSITE" id="PS00092">
    <property type="entry name" value="N6_MTASE"/>
    <property type="match status" value="1"/>
</dbReference>